<dbReference type="GO" id="GO:0008757">
    <property type="term" value="F:S-adenosylmethionine-dependent methyltransferase activity"/>
    <property type="evidence" value="ECO:0007669"/>
    <property type="project" value="InterPro"/>
</dbReference>
<dbReference type="Proteomes" id="UP000799779">
    <property type="component" value="Unassembled WGS sequence"/>
</dbReference>
<dbReference type="Pfam" id="PF08241">
    <property type="entry name" value="Methyltransf_11"/>
    <property type="match status" value="1"/>
</dbReference>
<reference evidence="2" key="1">
    <citation type="journal article" date="2020" name="Stud. Mycol.">
        <title>101 Dothideomycetes genomes: a test case for predicting lifestyles and emergence of pathogens.</title>
        <authorList>
            <person name="Haridas S."/>
            <person name="Albert R."/>
            <person name="Binder M."/>
            <person name="Bloem J."/>
            <person name="Labutti K."/>
            <person name="Salamov A."/>
            <person name="Andreopoulos B."/>
            <person name="Baker S."/>
            <person name="Barry K."/>
            <person name="Bills G."/>
            <person name="Bluhm B."/>
            <person name="Cannon C."/>
            <person name="Castanera R."/>
            <person name="Culley D."/>
            <person name="Daum C."/>
            <person name="Ezra D."/>
            <person name="Gonzalez J."/>
            <person name="Henrissat B."/>
            <person name="Kuo A."/>
            <person name="Liang C."/>
            <person name="Lipzen A."/>
            <person name="Lutzoni F."/>
            <person name="Magnuson J."/>
            <person name="Mondo S."/>
            <person name="Nolan M."/>
            <person name="Ohm R."/>
            <person name="Pangilinan J."/>
            <person name="Park H.-J."/>
            <person name="Ramirez L."/>
            <person name="Alfaro M."/>
            <person name="Sun H."/>
            <person name="Tritt A."/>
            <person name="Yoshinaga Y."/>
            <person name="Zwiers L.-H."/>
            <person name="Turgeon B."/>
            <person name="Goodwin S."/>
            <person name="Spatafora J."/>
            <person name="Crous P."/>
            <person name="Grigoriev I."/>
        </authorList>
    </citation>
    <scope>NUCLEOTIDE SEQUENCE</scope>
    <source>
        <strain evidence="2">CBS 123094</strain>
    </source>
</reference>
<feature type="domain" description="Methyltransferase type 11" evidence="1">
    <location>
        <begin position="48"/>
        <end position="148"/>
    </location>
</feature>
<dbReference type="InterPro" id="IPR029063">
    <property type="entry name" value="SAM-dependent_MTases_sf"/>
</dbReference>
<name>A0A6A5WBS1_9PLEO</name>
<accession>A0A6A5WBS1</accession>
<evidence type="ECO:0000313" key="3">
    <source>
        <dbReference type="Proteomes" id="UP000799779"/>
    </source>
</evidence>
<dbReference type="EMBL" id="ML977605">
    <property type="protein sequence ID" value="KAF1998249.1"/>
    <property type="molecule type" value="Genomic_DNA"/>
</dbReference>
<evidence type="ECO:0000259" key="1">
    <source>
        <dbReference type="Pfam" id="PF08241"/>
    </source>
</evidence>
<keyword evidence="2" id="KW-0808">Transferase</keyword>
<organism evidence="2 3">
    <name type="scientific">Amniculicola lignicola CBS 123094</name>
    <dbReference type="NCBI Taxonomy" id="1392246"/>
    <lineage>
        <taxon>Eukaryota</taxon>
        <taxon>Fungi</taxon>
        <taxon>Dikarya</taxon>
        <taxon>Ascomycota</taxon>
        <taxon>Pezizomycotina</taxon>
        <taxon>Dothideomycetes</taxon>
        <taxon>Pleosporomycetidae</taxon>
        <taxon>Pleosporales</taxon>
        <taxon>Amniculicolaceae</taxon>
        <taxon>Amniculicola</taxon>
    </lineage>
</organism>
<dbReference type="InterPro" id="IPR013216">
    <property type="entry name" value="Methyltransf_11"/>
</dbReference>
<evidence type="ECO:0000313" key="2">
    <source>
        <dbReference type="EMBL" id="KAF1998249.1"/>
    </source>
</evidence>
<keyword evidence="2" id="KW-0489">Methyltransferase</keyword>
<dbReference type="SUPFAM" id="SSF53335">
    <property type="entry name" value="S-adenosyl-L-methionine-dependent methyltransferases"/>
    <property type="match status" value="1"/>
</dbReference>
<dbReference type="AlphaFoldDB" id="A0A6A5WBS1"/>
<protein>
    <submittedName>
        <fullName evidence="2">S-adenosyl-L-methionine-dependent methyltransferase</fullName>
    </submittedName>
</protein>
<dbReference type="Gene3D" id="3.40.50.150">
    <property type="entry name" value="Vaccinia Virus protein VP39"/>
    <property type="match status" value="1"/>
</dbReference>
<keyword evidence="3" id="KW-1185">Reference proteome</keyword>
<dbReference type="OrthoDB" id="2013972at2759"/>
<gene>
    <name evidence="2" type="ORF">P154DRAFT_524167</name>
</gene>
<sequence>MTTPFLPKQAPKFHPGLLTELQSNVSNDVARYQISLIPKLPPNATIHDNGCGFGAATSEMIASDTIPKDSTITATDVNPLWLDQLRQSARDENWNDRVKIDIMDACAVTYPDASFDLSVTNFVFTGLKDPIAAAKHIQRTLKVGGTAVVAIWNDISWLEPMLAAHYKTRGKEAPLPPALCLSLTVEGFVKVLADAGWEEEKMQWEDLTVWLQTKNLNDYVRLSWGFLGMPEGGWTVEDEERWEEALEAMKEGIRGNAEGYREKDGEVGLRMDARIVVLRK</sequence>
<proteinExistence type="predicted"/>
<dbReference type="GO" id="GO:0032259">
    <property type="term" value="P:methylation"/>
    <property type="evidence" value="ECO:0007669"/>
    <property type="project" value="UniProtKB-KW"/>
</dbReference>